<evidence type="ECO:0000256" key="9">
    <source>
        <dbReference type="ARBA" id="ARBA00023211"/>
    </source>
</evidence>
<proteinExistence type="inferred from homology"/>
<dbReference type="EMBL" id="GEVK01001605">
    <property type="protein sequence ID" value="JAU51227.1"/>
    <property type="molecule type" value="Transcribed_RNA"/>
</dbReference>
<dbReference type="PROSITE" id="PS01032">
    <property type="entry name" value="PPM_1"/>
    <property type="match status" value="1"/>
</dbReference>
<evidence type="ECO:0000256" key="7">
    <source>
        <dbReference type="ARBA" id="ARBA00022842"/>
    </source>
</evidence>
<comment type="cofactor">
    <cofactor evidence="2">
        <name>Mg(2+)</name>
        <dbReference type="ChEBI" id="CHEBI:18420"/>
    </cofactor>
</comment>
<dbReference type="EC" id="3.1.3.16" evidence="4"/>
<dbReference type="InterPro" id="IPR000222">
    <property type="entry name" value="PP2C_BS"/>
</dbReference>
<evidence type="ECO:0000256" key="11">
    <source>
        <dbReference type="ARBA" id="ARBA00048336"/>
    </source>
</evidence>
<evidence type="ECO:0000256" key="10">
    <source>
        <dbReference type="ARBA" id="ARBA00047761"/>
    </source>
</evidence>
<reference evidence="14" key="1">
    <citation type="submission" date="2016-07" db="EMBL/GenBank/DDBJ databases">
        <title>De novo transcriptome assembly of four accessions of the metal hyperaccumulator plant Noccaea caerulescens.</title>
        <authorList>
            <person name="Blande D."/>
            <person name="Halimaa P."/>
            <person name="Tervahauta A.I."/>
            <person name="Aarts M.G."/>
            <person name="Karenlampi S.O."/>
        </authorList>
    </citation>
    <scope>NUCLEOTIDE SEQUENCE</scope>
</reference>
<dbReference type="InterPro" id="IPR015655">
    <property type="entry name" value="PP2C"/>
</dbReference>
<dbReference type="FunFam" id="3.60.40.10:FF:000044">
    <property type="entry name" value="probable protein phosphatase 2C 25"/>
    <property type="match status" value="1"/>
</dbReference>
<evidence type="ECO:0000256" key="4">
    <source>
        <dbReference type="ARBA" id="ARBA00013081"/>
    </source>
</evidence>
<comment type="similarity">
    <text evidence="3 12">Belongs to the PP2C family.</text>
</comment>
<dbReference type="InterPro" id="IPR001932">
    <property type="entry name" value="PPM-type_phosphatase-like_dom"/>
</dbReference>
<evidence type="ECO:0000256" key="5">
    <source>
        <dbReference type="ARBA" id="ARBA00022723"/>
    </source>
</evidence>
<keyword evidence="9" id="KW-0464">Manganese</keyword>
<gene>
    <name evidence="14" type="ORF">LC_TR7293_c0_g1_i1_g.24372</name>
</gene>
<sequence length="389" mass="42453">MSFSVAVCNSPVFSQCSSLFCNKASNISPAPESVTLSHSHLNTPVFSPSPSAAFPTSPFCLRLLNLPAKLGFRSDSGPGGVLKRKRPTRLDLPMAPVGIAAPMPVNAETPREESREVEREGDEYSVYCKRGRREAMEDRFSAITNLQGGPKQAIFGVYDGHGGPRAAEFAAKNLCNNIMREILSPRNNLEVEEAVKRGYLATDTEFLKEKDVKGGSCCVTALINDGNLVVANAGDCRAVLSVGGFAEALTSDHRPSRDDERNRIESSGGYVDTFHSVWRIQGSLAVSRGIGDAHLKQWVISEPETKILRINPQHEFLILASDGLWDKVSNQEAVDIARPYCIGTDQKWKPLLACKKLVDLSVSRGSLDDISVMLIPLCCFILPSDKCRD</sequence>
<dbReference type="GO" id="GO:0009738">
    <property type="term" value="P:abscisic acid-activated signaling pathway"/>
    <property type="evidence" value="ECO:0007669"/>
    <property type="project" value="UniProtKB-ARBA"/>
</dbReference>
<dbReference type="Gene3D" id="3.60.40.10">
    <property type="entry name" value="PPM-type phosphatase domain"/>
    <property type="match status" value="1"/>
</dbReference>
<evidence type="ECO:0000256" key="3">
    <source>
        <dbReference type="ARBA" id="ARBA00006702"/>
    </source>
</evidence>
<dbReference type="SUPFAM" id="SSF81606">
    <property type="entry name" value="PP2C-like"/>
    <property type="match status" value="1"/>
</dbReference>
<evidence type="ECO:0000256" key="1">
    <source>
        <dbReference type="ARBA" id="ARBA00001936"/>
    </source>
</evidence>
<evidence type="ECO:0000259" key="13">
    <source>
        <dbReference type="PROSITE" id="PS51746"/>
    </source>
</evidence>
<protein>
    <recommendedName>
        <fullName evidence="4">protein-serine/threonine phosphatase</fullName>
        <ecNumber evidence="4">3.1.3.16</ecNumber>
    </recommendedName>
</protein>
<dbReference type="PROSITE" id="PS51746">
    <property type="entry name" value="PPM_2"/>
    <property type="match status" value="1"/>
</dbReference>
<evidence type="ECO:0000313" key="14">
    <source>
        <dbReference type="EMBL" id="JAU51227.1"/>
    </source>
</evidence>
<comment type="catalytic activity">
    <reaction evidence="11">
        <text>O-phospho-L-threonyl-[protein] + H2O = L-threonyl-[protein] + phosphate</text>
        <dbReference type="Rhea" id="RHEA:47004"/>
        <dbReference type="Rhea" id="RHEA-COMP:11060"/>
        <dbReference type="Rhea" id="RHEA-COMP:11605"/>
        <dbReference type="ChEBI" id="CHEBI:15377"/>
        <dbReference type="ChEBI" id="CHEBI:30013"/>
        <dbReference type="ChEBI" id="CHEBI:43474"/>
        <dbReference type="ChEBI" id="CHEBI:61977"/>
        <dbReference type="EC" id="3.1.3.16"/>
    </reaction>
</comment>
<dbReference type="SMART" id="SM00332">
    <property type="entry name" value="PP2Cc"/>
    <property type="match status" value="1"/>
</dbReference>
<dbReference type="InterPro" id="IPR036457">
    <property type="entry name" value="PPM-type-like_dom_sf"/>
</dbReference>
<name>A0A1J3G4P0_NOCCA</name>
<dbReference type="PANTHER" id="PTHR47992">
    <property type="entry name" value="PROTEIN PHOSPHATASE"/>
    <property type="match status" value="1"/>
</dbReference>
<evidence type="ECO:0000256" key="2">
    <source>
        <dbReference type="ARBA" id="ARBA00001946"/>
    </source>
</evidence>
<evidence type="ECO:0000256" key="6">
    <source>
        <dbReference type="ARBA" id="ARBA00022801"/>
    </source>
</evidence>
<comment type="catalytic activity">
    <reaction evidence="10">
        <text>O-phospho-L-seryl-[protein] + H2O = L-seryl-[protein] + phosphate</text>
        <dbReference type="Rhea" id="RHEA:20629"/>
        <dbReference type="Rhea" id="RHEA-COMP:9863"/>
        <dbReference type="Rhea" id="RHEA-COMP:11604"/>
        <dbReference type="ChEBI" id="CHEBI:15377"/>
        <dbReference type="ChEBI" id="CHEBI:29999"/>
        <dbReference type="ChEBI" id="CHEBI:43474"/>
        <dbReference type="ChEBI" id="CHEBI:83421"/>
        <dbReference type="EC" id="3.1.3.16"/>
    </reaction>
</comment>
<accession>A0A1J3G4P0</accession>
<dbReference type="CDD" id="cd00143">
    <property type="entry name" value="PP2Cc"/>
    <property type="match status" value="1"/>
</dbReference>
<keyword evidence="5" id="KW-0479">Metal-binding</keyword>
<comment type="cofactor">
    <cofactor evidence="1">
        <name>Mn(2+)</name>
        <dbReference type="ChEBI" id="CHEBI:29035"/>
    </cofactor>
</comment>
<dbReference type="Pfam" id="PF00481">
    <property type="entry name" value="PP2C"/>
    <property type="match status" value="1"/>
</dbReference>
<dbReference type="GO" id="GO:0004722">
    <property type="term" value="F:protein serine/threonine phosphatase activity"/>
    <property type="evidence" value="ECO:0007669"/>
    <property type="project" value="UniProtKB-EC"/>
</dbReference>
<organism evidence="14">
    <name type="scientific">Noccaea caerulescens</name>
    <name type="common">Alpine penny-cress</name>
    <name type="synonym">Thlaspi caerulescens</name>
    <dbReference type="NCBI Taxonomy" id="107243"/>
    <lineage>
        <taxon>Eukaryota</taxon>
        <taxon>Viridiplantae</taxon>
        <taxon>Streptophyta</taxon>
        <taxon>Embryophyta</taxon>
        <taxon>Tracheophyta</taxon>
        <taxon>Spermatophyta</taxon>
        <taxon>Magnoliopsida</taxon>
        <taxon>eudicotyledons</taxon>
        <taxon>Gunneridae</taxon>
        <taxon>Pentapetalae</taxon>
        <taxon>rosids</taxon>
        <taxon>malvids</taxon>
        <taxon>Brassicales</taxon>
        <taxon>Brassicaceae</taxon>
        <taxon>Coluteocarpeae</taxon>
        <taxon>Noccaea</taxon>
    </lineage>
</organism>
<keyword evidence="6 12" id="KW-0378">Hydrolase</keyword>
<dbReference type="GO" id="GO:0046872">
    <property type="term" value="F:metal ion binding"/>
    <property type="evidence" value="ECO:0007669"/>
    <property type="project" value="UniProtKB-KW"/>
</dbReference>
<keyword evidence="8 12" id="KW-0904">Protein phosphatase</keyword>
<evidence type="ECO:0000256" key="8">
    <source>
        <dbReference type="ARBA" id="ARBA00022912"/>
    </source>
</evidence>
<keyword evidence="7" id="KW-0460">Magnesium</keyword>
<feature type="domain" description="PPM-type phosphatase" evidence="13">
    <location>
        <begin position="123"/>
        <end position="377"/>
    </location>
</feature>
<dbReference type="AlphaFoldDB" id="A0A1J3G4P0"/>
<evidence type="ECO:0000256" key="12">
    <source>
        <dbReference type="RuleBase" id="RU003465"/>
    </source>
</evidence>